<dbReference type="AlphaFoldDB" id="A0A165QTK9"/>
<dbReference type="InterPro" id="IPR003615">
    <property type="entry name" value="HNH_nuc"/>
</dbReference>
<organism evidence="3 4">
    <name type="scientific">Neolentinus lepideus HHB14362 ss-1</name>
    <dbReference type="NCBI Taxonomy" id="1314782"/>
    <lineage>
        <taxon>Eukaryota</taxon>
        <taxon>Fungi</taxon>
        <taxon>Dikarya</taxon>
        <taxon>Basidiomycota</taxon>
        <taxon>Agaricomycotina</taxon>
        <taxon>Agaricomycetes</taxon>
        <taxon>Gloeophyllales</taxon>
        <taxon>Gloeophyllaceae</taxon>
        <taxon>Neolentinus</taxon>
    </lineage>
</organism>
<feature type="domain" description="HNH nuclease" evidence="2">
    <location>
        <begin position="163"/>
        <end position="255"/>
    </location>
</feature>
<sequence>MILNSDPVPLSDNFTHPLPSVVNAYKICRKDEERILDNLNDTDGKKNLTTLRKELINIRILGHLLDKAPSATATAHITKTIVSCKSYIERVKAGEFYDQHFLRPFRSNKGRTPSPSHHPSRPSFDYRQAVIKTDMTENRLEYTHPQNHQQAKKSALLRDNFRCMVSGKVDAQSWEADIGSDVTITECAHIFEESTNTNLNDEAKVSAQHYAASVWAVLEAFGYPNILKDLAGSNIHRLDNILTMDLRLHQYFDTLKLWFEGTEIPHCYNVVSTENVVFAMGAHHVVTFQSADEELALPNPTYLHIHAACCKVAHMSGAAGYYELLDGDDEYNSTGAVPADVLTARLHDISISQSHIVDPV</sequence>
<feature type="region of interest" description="Disordered" evidence="1">
    <location>
        <begin position="105"/>
        <end position="126"/>
    </location>
</feature>
<evidence type="ECO:0000313" key="4">
    <source>
        <dbReference type="Proteomes" id="UP000076761"/>
    </source>
</evidence>
<dbReference type="EMBL" id="KV425591">
    <property type="protein sequence ID" value="KZT22858.1"/>
    <property type="molecule type" value="Genomic_DNA"/>
</dbReference>
<proteinExistence type="predicted"/>
<dbReference type="STRING" id="1314782.A0A165QTK9"/>
<evidence type="ECO:0000259" key="2">
    <source>
        <dbReference type="Pfam" id="PF13391"/>
    </source>
</evidence>
<evidence type="ECO:0000256" key="1">
    <source>
        <dbReference type="SAM" id="MobiDB-lite"/>
    </source>
</evidence>
<reference evidence="3 4" key="1">
    <citation type="journal article" date="2016" name="Mol. Biol. Evol.">
        <title>Comparative Genomics of Early-Diverging Mushroom-Forming Fungi Provides Insights into the Origins of Lignocellulose Decay Capabilities.</title>
        <authorList>
            <person name="Nagy L.G."/>
            <person name="Riley R."/>
            <person name="Tritt A."/>
            <person name="Adam C."/>
            <person name="Daum C."/>
            <person name="Floudas D."/>
            <person name="Sun H."/>
            <person name="Yadav J.S."/>
            <person name="Pangilinan J."/>
            <person name="Larsson K.H."/>
            <person name="Matsuura K."/>
            <person name="Barry K."/>
            <person name="Labutti K."/>
            <person name="Kuo R."/>
            <person name="Ohm R.A."/>
            <person name="Bhattacharya S.S."/>
            <person name="Shirouzu T."/>
            <person name="Yoshinaga Y."/>
            <person name="Martin F.M."/>
            <person name="Grigoriev I.V."/>
            <person name="Hibbett D.S."/>
        </authorList>
    </citation>
    <scope>NUCLEOTIDE SEQUENCE [LARGE SCALE GENOMIC DNA]</scope>
    <source>
        <strain evidence="3 4">HHB14362 ss-1</strain>
    </source>
</reference>
<protein>
    <recommendedName>
        <fullName evidence="2">HNH nuclease domain-containing protein</fullName>
    </recommendedName>
</protein>
<name>A0A165QTK9_9AGAM</name>
<evidence type="ECO:0000313" key="3">
    <source>
        <dbReference type="EMBL" id="KZT22858.1"/>
    </source>
</evidence>
<dbReference type="InParanoid" id="A0A165QTK9"/>
<dbReference type="OrthoDB" id="2104739at2759"/>
<feature type="compositionally biased region" description="Low complexity" evidence="1">
    <location>
        <begin position="113"/>
        <end position="123"/>
    </location>
</feature>
<dbReference type="Pfam" id="PF13391">
    <property type="entry name" value="HNH_2"/>
    <property type="match status" value="1"/>
</dbReference>
<accession>A0A165QTK9</accession>
<keyword evidence="4" id="KW-1185">Reference proteome</keyword>
<gene>
    <name evidence="3" type="ORF">NEOLEDRAFT_1070706</name>
</gene>
<dbReference type="Proteomes" id="UP000076761">
    <property type="component" value="Unassembled WGS sequence"/>
</dbReference>